<sequence>MRHLAPEYPNCMFTLGRTQKKVPFDVFPLHSVDPTILSGFQLFRPTHADDPTDNVQQGDSYDGKEQNGGTDGHITELRVDLVQLAVVDVDVQIFRFRYQLVVVLVVRVGLVGRQGRDARDQLRSVVQAGDHAVLGMGLR</sequence>
<evidence type="ECO:0000256" key="1">
    <source>
        <dbReference type="SAM" id="MobiDB-lite"/>
    </source>
</evidence>
<protein>
    <submittedName>
        <fullName evidence="2">(northern house mosquito) hypothetical protein</fullName>
    </submittedName>
</protein>
<dbReference type="EMBL" id="HBUE01106300">
    <property type="protein sequence ID" value="CAG6487175.1"/>
    <property type="molecule type" value="Transcribed_RNA"/>
</dbReference>
<feature type="region of interest" description="Disordered" evidence="1">
    <location>
        <begin position="48"/>
        <end position="69"/>
    </location>
</feature>
<name>A0A8D8C501_CULPI</name>
<dbReference type="AlphaFoldDB" id="A0A8D8C501"/>
<evidence type="ECO:0000313" key="2">
    <source>
        <dbReference type="EMBL" id="CAG6487175.1"/>
    </source>
</evidence>
<proteinExistence type="predicted"/>
<accession>A0A8D8C501</accession>
<organism evidence="2">
    <name type="scientific">Culex pipiens</name>
    <name type="common">House mosquito</name>
    <dbReference type="NCBI Taxonomy" id="7175"/>
    <lineage>
        <taxon>Eukaryota</taxon>
        <taxon>Metazoa</taxon>
        <taxon>Ecdysozoa</taxon>
        <taxon>Arthropoda</taxon>
        <taxon>Hexapoda</taxon>
        <taxon>Insecta</taxon>
        <taxon>Pterygota</taxon>
        <taxon>Neoptera</taxon>
        <taxon>Endopterygota</taxon>
        <taxon>Diptera</taxon>
        <taxon>Nematocera</taxon>
        <taxon>Culicoidea</taxon>
        <taxon>Culicidae</taxon>
        <taxon>Culicinae</taxon>
        <taxon>Culicini</taxon>
        <taxon>Culex</taxon>
        <taxon>Culex</taxon>
    </lineage>
</organism>
<reference evidence="2" key="1">
    <citation type="submission" date="2021-05" db="EMBL/GenBank/DDBJ databases">
        <authorList>
            <person name="Alioto T."/>
            <person name="Alioto T."/>
            <person name="Gomez Garrido J."/>
        </authorList>
    </citation>
    <scope>NUCLEOTIDE SEQUENCE</scope>
</reference>